<dbReference type="InterPro" id="IPR052165">
    <property type="entry name" value="Membrane_assoc_protease"/>
</dbReference>
<name>A0A2M7E941_9BACT</name>
<dbReference type="Pfam" id="PF01957">
    <property type="entry name" value="NfeD"/>
    <property type="match status" value="1"/>
</dbReference>
<keyword evidence="9" id="KW-0378">Hydrolase</keyword>
<evidence type="ECO:0000313" key="9">
    <source>
        <dbReference type="EMBL" id="PIV64266.1"/>
    </source>
</evidence>
<reference evidence="10" key="1">
    <citation type="submission" date="2017-09" db="EMBL/GenBank/DDBJ databases">
        <title>Depth-based differentiation of microbial function through sediment-hosted aquifers and enrichment of novel symbionts in the deep terrestrial subsurface.</title>
        <authorList>
            <person name="Probst A.J."/>
            <person name="Ladd B."/>
            <person name="Jarett J.K."/>
            <person name="Geller-Mcgrath D.E."/>
            <person name="Sieber C.M.K."/>
            <person name="Emerson J.B."/>
            <person name="Anantharaman K."/>
            <person name="Thomas B.C."/>
            <person name="Malmstrom R."/>
            <person name="Stieglmeier M."/>
            <person name="Klingl A."/>
            <person name="Woyke T."/>
            <person name="Ryan C.M."/>
            <person name="Banfield J.F."/>
        </authorList>
    </citation>
    <scope>NUCLEOTIDE SEQUENCE [LARGE SCALE GENOMIC DNA]</scope>
</reference>
<keyword evidence="2 5" id="KW-0812">Transmembrane</keyword>
<dbReference type="InterPro" id="IPR056739">
    <property type="entry name" value="NfeD_membrane"/>
</dbReference>
<dbReference type="GO" id="GO:0016020">
    <property type="term" value="C:membrane"/>
    <property type="evidence" value="ECO:0007669"/>
    <property type="project" value="UniProtKB-SubCell"/>
</dbReference>
<evidence type="ECO:0000259" key="7">
    <source>
        <dbReference type="Pfam" id="PF24961"/>
    </source>
</evidence>
<protein>
    <submittedName>
        <fullName evidence="9">Serine protease</fullName>
    </submittedName>
</protein>
<dbReference type="Proteomes" id="UP000228886">
    <property type="component" value="Unassembled WGS sequence"/>
</dbReference>
<gene>
    <name evidence="9" type="ORF">COS11_03050</name>
</gene>
<dbReference type="GO" id="GO:0008233">
    <property type="term" value="F:peptidase activity"/>
    <property type="evidence" value="ECO:0007669"/>
    <property type="project" value="UniProtKB-KW"/>
</dbReference>
<dbReference type="InterPro" id="IPR012340">
    <property type="entry name" value="NA-bd_OB-fold"/>
</dbReference>
<evidence type="ECO:0000259" key="6">
    <source>
        <dbReference type="Pfam" id="PF01957"/>
    </source>
</evidence>
<dbReference type="SUPFAM" id="SSF141322">
    <property type="entry name" value="NfeD domain-like"/>
    <property type="match status" value="1"/>
</dbReference>
<evidence type="ECO:0000313" key="10">
    <source>
        <dbReference type="Proteomes" id="UP000228886"/>
    </source>
</evidence>
<keyword evidence="9" id="KW-0645">Protease</keyword>
<evidence type="ECO:0000256" key="2">
    <source>
        <dbReference type="ARBA" id="ARBA00022692"/>
    </source>
</evidence>
<feature type="domain" description="NfeD integral membrane" evidence="7">
    <location>
        <begin position="236"/>
        <end position="353"/>
    </location>
</feature>
<accession>A0A2M7E941</accession>
<proteinExistence type="predicted"/>
<dbReference type="SUPFAM" id="SSF52096">
    <property type="entry name" value="ClpP/crotonase"/>
    <property type="match status" value="1"/>
</dbReference>
<feature type="transmembrane region" description="Helical" evidence="5">
    <location>
        <begin position="330"/>
        <end position="357"/>
    </location>
</feature>
<evidence type="ECO:0000259" key="8">
    <source>
        <dbReference type="Pfam" id="PF25145"/>
    </source>
</evidence>
<keyword evidence="4 5" id="KW-0472">Membrane</keyword>
<dbReference type="InterPro" id="IPR029045">
    <property type="entry name" value="ClpP/crotonase-like_dom_sf"/>
</dbReference>
<dbReference type="InterPro" id="IPR002810">
    <property type="entry name" value="NfeD-like_C"/>
</dbReference>
<comment type="caution">
    <text evidence="9">The sequence shown here is derived from an EMBL/GenBank/DDBJ whole genome shotgun (WGS) entry which is preliminary data.</text>
</comment>
<dbReference type="AlphaFoldDB" id="A0A2M7E941"/>
<dbReference type="PANTHER" id="PTHR33507">
    <property type="entry name" value="INNER MEMBRANE PROTEIN YBBJ"/>
    <property type="match status" value="1"/>
</dbReference>
<dbReference type="Gene3D" id="3.90.226.10">
    <property type="entry name" value="2-enoyl-CoA Hydratase, Chain A, domain 1"/>
    <property type="match status" value="1"/>
</dbReference>
<dbReference type="Pfam" id="PF24961">
    <property type="entry name" value="NfeD_membrane"/>
    <property type="match status" value="1"/>
</dbReference>
<feature type="domain" description="NfeD-like C-terminal" evidence="6">
    <location>
        <begin position="369"/>
        <end position="424"/>
    </location>
</feature>
<feature type="transmembrane region" description="Helical" evidence="5">
    <location>
        <begin position="237"/>
        <end position="253"/>
    </location>
</feature>
<dbReference type="CDD" id="cd07020">
    <property type="entry name" value="Clp_protease_NfeD_1"/>
    <property type="match status" value="1"/>
</dbReference>
<evidence type="ECO:0000256" key="5">
    <source>
        <dbReference type="SAM" id="Phobius"/>
    </source>
</evidence>
<dbReference type="GO" id="GO:0006508">
    <property type="term" value="P:proteolysis"/>
    <property type="evidence" value="ECO:0007669"/>
    <property type="project" value="UniProtKB-KW"/>
</dbReference>
<dbReference type="Pfam" id="PF25145">
    <property type="entry name" value="NfeD1b_N"/>
    <property type="match status" value="1"/>
</dbReference>
<feature type="transmembrane region" description="Helical" evidence="5">
    <location>
        <begin position="305"/>
        <end position="324"/>
    </location>
</feature>
<dbReference type="InterPro" id="IPR056738">
    <property type="entry name" value="NfeD1b_N"/>
</dbReference>
<evidence type="ECO:0000256" key="3">
    <source>
        <dbReference type="ARBA" id="ARBA00022989"/>
    </source>
</evidence>
<dbReference type="PANTHER" id="PTHR33507:SF4">
    <property type="entry name" value="NODULATION COMPETITIVENESS PROTEIN NFED"/>
    <property type="match status" value="1"/>
</dbReference>
<dbReference type="EMBL" id="PETL01000149">
    <property type="protein sequence ID" value="PIV64266.1"/>
    <property type="molecule type" value="Genomic_DNA"/>
</dbReference>
<feature type="transmembrane region" description="Helical" evidence="5">
    <location>
        <begin position="281"/>
        <end position="298"/>
    </location>
</feature>
<organism evidence="9 10">
    <name type="scientific">bacterium (Candidatus Ratteibacteria) CG01_land_8_20_14_3_00_40_19</name>
    <dbReference type="NCBI Taxonomy" id="2014290"/>
    <lineage>
        <taxon>Bacteria</taxon>
        <taxon>Candidatus Ratteibacteria</taxon>
    </lineage>
</organism>
<dbReference type="Gene3D" id="2.40.50.140">
    <property type="entry name" value="Nucleic acid-binding proteins"/>
    <property type="match status" value="1"/>
</dbReference>
<evidence type="ECO:0000256" key="1">
    <source>
        <dbReference type="ARBA" id="ARBA00004141"/>
    </source>
</evidence>
<keyword evidence="3 5" id="KW-1133">Transmembrane helix</keyword>
<sequence length="426" mass="46736">MLRKVNFFLLFFLFYTSSLYAETKPVFLLPIKGVINPITSRQISEGITYASKKKANLLIIRLDTPGGLLVSTRVIVEEIMSADIPVAVYVAPSGAQCASAGTFIALASPILAMAPATNIGAAHPVMIIGRMGKEMEEKVVNDAVSFIKGIAKKNHRNSRWAEDAVRKSLSVTEDEALKLGVIDLIAKDENELLSKLDGREVFILGKTIILRTKDRKIIPLRIRPGEKLLQSLSDPNIAYIFLILGIWGIIAEFSSPGIGFPGIVGAICLILSFFAFHSLPINIAGFLLIFLAITFFILEVKIVSYGLLTIGGIVSMILGSFMLIKPFSFILGISTPLIFGVSIFSAFLFLFVLFFAINAHRKKVTTGKEGLIGEIGEARTEFNPTGKLYVHGEYWNGRVLDDSIKKGEKVKVIKIDGRELLVKKVE</sequence>
<evidence type="ECO:0000256" key="4">
    <source>
        <dbReference type="ARBA" id="ARBA00023136"/>
    </source>
</evidence>
<feature type="domain" description="NfeD1b N-terminal" evidence="8">
    <location>
        <begin position="26"/>
        <end position="188"/>
    </location>
</feature>
<comment type="subcellular location">
    <subcellularLocation>
        <location evidence="1">Membrane</location>
        <topology evidence="1">Multi-pass membrane protein</topology>
    </subcellularLocation>
</comment>